<reference evidence="2" key="1">
    <citation type="submission" date="2021-04" db="EMBL/GenBank/DDBJ databases">
        <title>Draft genome sequence data of methanotrophic Methylovulum sp. strain S1L and Methylomonas sp. strain S2AM isolated from boreal lake water columns.</title>
        <authorList>
            <person name="Rissanen A.J."/>
            <person name="Mangayil R."/>
            <person name="Svenning M.M."/>
            <person name="Khanongnuch R."/>
        </authorList>
    </citation>
    <scope>NUCLEOTIDE SEQUENCE</scope>
    <source>
        <strain evidence="2">S2AM</strain>
    </source>
</reference>
<gene>
    <name evidence="2" type="ORF">KEF85_04875</name>
</gene>
<dbReference type="KEGG" id="mpad:KEF85_04875"/>
<dbReference type="Proteomes" id="UP000676649">
    <property type="component" value="Chromosome"/>
</dbReference>
<protein>
    <recommendedName>
        <fullName evidence="1">DUF5710 domain-containing protein</fullName>
    </recommendedName>
</protein>
<dbReference type="AlphaFoldDB" id="A0A975RAX8"/>
<dbReference type="RefSeq" id="WP_215583588.1">
    <property type="nucleotide sequence ID" value="NZ_CP073754.1"/>
</dbReference>
<evidence type="ECO:0000313" key="2">
    <source>
        <dbReference type="EMBL" id="QWF71808.1"/>
    </source>
</evidence>
<dbReference type="EMBL" id="CP073754">
    <property type="protein sequence ID" value="QWF71808.1"/>
    <property type="molecule type" value="Genomic_DNA"/>
</dbReference>
<name>A0A975RAX8_9GAMM</name>
<evidence type="ECO:0000313" key="3">
    <source>
        <dbReference type="Proteomes" id="UP000676649"/>
    </source>
</evidence>
<organism evidence="2 3">
    <name type="scientific">Methylomonas paludis</name>
    <dbReference type="NCBI Taxonomy" id="1173101"/>
    <lineage>
        <taxon>Bacteria</taxon>
        <taxon>Pseudomonadati</taxon>
        <taxon>Pseudomonadota</taxon>
        <taxon>Gammaproteobacteria</taxon>
        <taxon>Methylococcales</taxon>
        <taxon>Methylococcaceae</taxon>
        <taxon>Methylomonas</taxon>
    </lineage>
</organism>
<accession>A0A975RAX8</accession>
<sequence length="99" mass="10614">MADAKIYLNVPYPEKDAAKALGARWDAANKKWYVPGTVADLTPFAKWQTDTVTAGVSATVNHKPSTAPKPTLPATGTGVFTYASIKDFVAYNGDAPPWE</sequence>
<dbReference type="InterPro" id="IPR043764">
    <property type="entry name" value="DUF5710"/>
</dbReference>
<evidence type="ECO:0000259" key="1">
    <source>
        <dbReference type="Pfam" id="PF18974"/>
    </source>
</evidence>
<dbReference type="Pfam" id="PF18974">
    <property type="entry name" value="DUF5710"/>
    <property type="match status" value="1"/>
</dbReference>
<feature type="domain" description="DUF5710" evidence="1">
    <location>
        <begin position="5"/>
        <end position="48"/>
    </location>
</feature>
<proteinExistence type="predicted"/>
<keyword evidence="3" id="KW-1185">Reference proteome</keyword>